<proteinExistence type="predicted"/>
<evidence type="ECO:0000313" key="6">
    <source>
        <dbReference type="EMBL" id="RDX78667.1"/>
    </source>
</evidence>
<keyword evidence="4" id="KW-1133">Transmembrane helix</keyword>
<evidence type="ECO:0000313" key="7">
    <source>
        <dbReference type="Proteomes" id="UP000257109"/>
    </source>
</evidence>
<evidence type="ECO:0000256" key="2">
    <source>
        <dbReference type="ARBA" id="ARBA00022614"/>
    </source>
</evidence>
<keyword evidence="7" id="KW-1185">Reference proteome</keyword>
<feature type="chain" id="PRO_5016920135" evidence="5">
    <location>
        <begin position="23"/>
        <end position="250"/>
    </location>
</feature>
<dbReference type="GO" id="GO:0016301">
    <property type="term" value="F:kinase activity"/>
    <property type="evidence" value="ECO:0007669"/>
    <property type="project" value="UniProtKB-KW"/>
</dbReference>
<dbReference type="SUPFAM" id="SSF52058">
    <property type="entry name" value="L domain-like"/>
    <property type="match status" value="1"/>
</dbReference>
<evidence type="ECO:0000256" key="4">
    <source>
        <dbReference type="SAM" id="Phobius"/>
    </source>
</evidence>
<dbReference type="PANTHER" id="PTHR48006">
    <property type="entry name" value="LEUCINE-RICH REPEAT-CONTAINING PROTEIN DDB_G0281931-RELATED"/>
    <property type="match status" value="1"/>
</dbReference>
<dbReference type="InterPro" id="IPR001611">
    <property type="entry name" value="Leu-rich_rpt"/>
</dbReference>
<dbReference type="OrthoDB" id="1897577at2759"/>
<comment type="subcellular location">
    <subcellularLocation>
        <location evidence="1">Membrane</location>
        <topology evidence="1">Single-pass type I membrane protein</topology>
    </subcellularLocation>
</comment>
<keyword evidence="3" id="KW-0677">Repeat</keyword>
<keyword evidence="5" id="KW-0732">Signal</keyword>
<dbReference type="GO" id="GO:0016020">
    <property type="term" value="C:membrane"/>
    <property type="evidence" value="ECO:0007669"/>
    <property type="project" value="UniProtKB-SubCell"/>
</dbReference>
<gene>
    <name evidence="6" type="ORF">CR513_41022</name>
</gene>
<keyword evidence="2" id="KW-0433">Leucine-rich repeat</keyword>
<dbReference type="Gene3D" id="3.80.10.10">
    <property type="entry name" value="Ribonuclease Inhibitor"/>
    <property type="match status" value="3"/>
</dbReference>
<evidence type="ECO:0000256" key="3">
    <source>
        <dbReference type="ARBA" id="ARBA00022737"/>
    </source>
</evidence>
<dbReference type="AlphaFoldDB" id="A0A371FK23"/>
<dbReference type="InterPro" id="IPR051824">
    <property type="entry name" value="LRR_Rcpt-Like_S/T_Kinase"/>
</dbReference>
<organism evidence="6 7">
    <name type="scientific">Mucuna pruriens</name>
    <name type="common">Velvet bean</name>
    <name type="synonym">Dolichos pruriens</name>
    <dbReference type="NCBI Taxonomy" id="157652"/>
    <lineage>
        <taxon>Eukaryota</taxon>
        <taxon>Viridiplantae</taxon>
        <taxon>Streptophyta</taxon>
        <taxon>Embryophyta</taxon>
        <taxon>Tracheophyta</taxon>
        <taxon>Spermatophyta</taxon>
        <taxon>Magnoliopsida</taxon>
        <taxon>eudicotyledons</taxon>
        <taxon>Gunneridae</taxon>
        <taxon>Pentapetalae</taxon>
        <taxon>rosids</taxon>
        <taxon>fabids</taxon>
        <taxon>Fabales</taxon>
        <taxon>Fabaceae</taxon>
        <taxon>Papilionoideae</taxon>
        <taxon>50 kb inversion clade</taxon>
        <taxon>NPAAA clade</taxon>
        <taxon>indigoferoid/millettioid clade</taxon>
        <taxon>Phaseoleae</taxon>
        <taxon>Mucuna</taxon>
    </lineage>
</organism>
<feature type="non-terminal residue" evidence="6">
    <location>
        <position position="1"/>
    </location>
</feature>
<dbReference type="InterPro" id="IPR032675">
    <property type="entry name" value="LRR_dom_sf"/>
</dbReference>
<feature type="transmembrane region" description="Helical" evidence="4">
    <location>
        <begin position="69"/>
        <end position="90"/>
    </location>
</feature>
<reference evidence="6" key="1">
    <citation type="submission" date="2018-05" db="EMBL/GenBank/DDBJ databases">
        <title>Draft genome of Mucuna pruriens seed.</title>
        <authorList>
            <person name="Nnadi N.E."/>
            <person name="Vos R."/>
            <person name="Hasami M.H."/>
            <person name="Devisetty U.K."/>
            <person name="Aguiy J.C."/>
        </authorList>
    </citation>
    <scope>NUCLEOTIDE SEQUENCE [LARGE SCALE GENOMIC DNA]</scope>
    <source>
        <strain evidence="6">JCA_2017</strain>
    </source>
</reference>
<name>A0A371FK23_MUCPR</name>
<dbReference type="PANTHER" id="PTHR48006:SF81">
    <property type="entry name" value="PROTEIN KINASE DOMAIN-CONTAINING PROTEIN"/>
    <property type="match status" value="1"/>
</dbReference>
<sequence>EKLFLTKFLIIFQILVVKNTNSYLTGQNLQGSLPPELIRLPYIQQINFSLNFLSGKIPKEWGSLKLVNMYVFSLIFPFPTIIFSSLITLFGNRLSGPIPVELANITTLRCLILESNNFSGNLPPQLGYLPNIEIFRLGDNQFSGTIPSFIKNWTSLQILDIQGSGLGGPFPTGFSFPQSLTILEVSDLNGPDSTFPLVNIIGLRRLILRSCNINDTIPYYIGNLTNLKVFLLLLPYKLWWRQDNHWKYDI</sequence>
<dbReference type="EMBL" id="QJKJ01008790">
    <property type="protein sequence ID" value="RDX78667.1"/>
    <property type="molecule type" value="Genomic_DNA"/>
</dbReference>
<accession>A0A371FK23</accession>
<keyword evidence="4" id="KW-0472">Membrane</keyword>
<evidence type="ECO:0000256" key="1">
    <source>
        <dbReference type="ARBA" id="ARBA00004479"/>
    </source>
</evidence>
<dbReference type="FunFam" id="3.80.10.10:FF:000383">
    <property type="entry name" value="Leucine-rich repeat receptor protein kinase EMS1"/>
    <property type="match status" value="1"/>
</dbReference>
<protein>
    <submittedName>
        <fullName evidence="6">LRR receptor-like serine/threonine-protein kinase</fullName>
    </submittedName>
</protein>
<keyword evidence="4" id="KW-0812">Transmembrane</keyword>
<comment type="caution">
    <text evidence="6">The sequence shown here is derived from an EMBL/GenBank/DDBJ whole genome shotgun (WGS) entry which is preliminary data.</text>
</comment>
<dbReference type="Pfam" id="PF00560">
    <property type="entry name" value="LRR_1"/>
    <property type="match status" value="3"/>
</dbReference>
<dbReference type="STRING" id="157652.A0A371FK23"/>
<feature type="signal peptide" evidence="5">
    <location>
        <begin position="1"/>
        <end position="22"/>
    </location>
</feature>
<evidence type="ECO:0000256" key="5">
    <source>
        <dbReference type="SAM" id="SignalP"/>
    </source>
</evidence>
<dbReference type="Proteomes" id="UP000257109">
    <property type="component" value="Unassembled WGS sequence"/>
</dbReference>